<organism evidence="1 2">
    <name type="scientific">Blastomyces percursus</name>
    <dbReference type="NCBI Taxonomy" id="1658174"/>
    <lineage>
        <taxon>Eukaryota</taxon>
        <taxon>Fungi</taxon>
        <taxon>Dikarya</taxon>
        <taxon>Ascomycota</taxon>
        <taxon>Pezizomycotina</taxon>
        <taxon>Eurotiomycetes</taxon>
        <taxon>Eurotiomycetidae</taxon>
        <taxon>Onygenales</taxon>
        <taxon>Ajellomycetaceae</taxon>
        <taxon>Blastomyces</taxon>
    </lineage>
</organism>
<comment type="caution">
    <text evidence="1">The sequence shown here is derived from an EMBL/GenBank/DDBJ whole genome shotgun (WGS) entry which is preliminary data.</text>
</comment>
<reference evidence="1 2" key="1">
    <citation type="submission" date="2015-08" db="EMBL/GenBank/DDBJ databases">
        <title>Emmonsia species relationships and genome sequence.</title>
        <authorList>
            <person name="Cuomo C.A."/>
            <person name="Schwartz I.S."/>
            <person name="Kenyon C."/>
            <person name="De Hoog G.S."/>
            <person name="Govender N.P."/>
            <person name="Botha A."/>
            <person name="Moreno L."/>
            <person name="De Vries M."/>
            <person name="Munoz J.F."/>
            <person name="Stielow J.B."/>
        </authorList>
    </citation>
    <scope>NUCLEOTIDE SEQUENCE [LARGE SCALE GENOMIC DNA]</scope>
    <source>
        <strain evidence="1 2">EI222</strain>
    </source>
</reference>
<dbReference type="VEuPathDB" id="FungiDB:ACJ73_08002"/>
<dbReference type="OrthoDB" id="4188647at2759"/>
<accession>A0A1J9PWC8</accession>
<keyword evidence="2" id="KW-1185">Reference proteome</keyword>
<dbReference type="Pfam" id="PF11917">
    <property type="entry name" value="DUF3435"/>
    <property type="match status" value="1"/>
</dbReference>
<dbReference type="EMBL" id="LGTZ01001763">
    <property type="protein sequence ID" value="OJD20664.1"/>
    <property type="molecule type" value="Genomic_DNA"/>
</dbReference>
<evidence type="ECO:0000313" key="1">
    <source>
        <dbReference type="EMBL" id="OJD20664.1"/>
    </source>
</evidence>
<gene>
    <name evidence="1" type="ORF">ACJ73_08002</name>
</gene>
<evidence type="ECO:0000313" key="2">
    <source>
        <dbReference type="Proteomes" id="UP000242791"/>
    </source>
</evidence>
<dbReference type="AlphaFoldDB" id="A0A1J9PWC8"/>
<dbReference type="InterPro" id="IPR021842">
    <property type="entry name" value="DUF3435"/>
</dbReference>
<name>A0A1J9PWC8_9EURO</name>
<dbReference type="Proteomes" id="UP000242791">
    <property type="component" value="Unassembled WGS sequence"/>
</dbReference>
<sequence>MAPVLVRSAQGDEPQYWTDSNLCEETRTRLEYFRSLGWLPPNFKPKTLQGIAVVERYWRKFCTQSNEDYVDYLLLEDHAIYMNFFDWMFKTSREKKLQSYDEYWRRLCQYFELFARRRVNEDARKQMRRFLEGPFPAERKIARRTKDKNTLDVDVFCVLYRQHWVHSRFFRHGSMIVQFATVQLWSAITGTRPGVILPQDTSLPNHSSLGKRKRDPTFKSDLPKYIPMKDLPDSVSYRDIELFYLKDPQSKRDVLCAIIEFRNLKGRPEGADETKFFMHGDYQLAYCPITQIISFAFRVGGCPD</sequence>
<dbReference type="PANTHER" id="PTHR37535:SF4">
    <property type="entry name" value="FLUG DOMAIN-CONTAINING PROTEIN"/>
    <property type="match status" value="1"/>
</dbReference>
<protein>
    <submittedName>
        <fullName evidence="1">Uncharacterized protein</fullName>
    </submittedName>
</protein>
<dbReference type="PANTHER" id="PTHR37535">
    <property type="entry name" value="FLUG DOMAIN PROTEIN"/>
    <property type="match status" value="1"/>
</dbReference>
<dbReference type="STRING" id="1658174.A0A1J9PWC8"/>
<proteinExistence type="predicted"/>